<sequence length="119" mass="13102">MEDVEMAVAEGASQDTNKTQTKFHVKKSAKFQVKQLKGKGKNRRKSKSSTPAASVEAPVDAMCFHPLQFIDRSWTSNEYIEKMSQFCIHAAGDNFHGLTQIEGDAPASNNAPTLPSKVF</sequence>
<dbReference type="OrthoDB" id="775892at2759"/>
<dbReference type="AlphaFoldDB" id="A0A200PXA1"/>
<evidence type="ECO:0000313" key="3">
    <source>
        <dbReference type="Proteomes" id="UP000195402"/>
    </source>
</evidence>
<feature type="region of interest" description="Disordered" evidence="1">
    <location>
        <begin position="1"/>
        <end position="55"/>
    </location>
</feature>
<dbReference type="PANTHER" id="PTHR36709:SF1">
    <property type="entry name" value="OS02G0604100 PROTEIN"/>
    <property type="match status" value="1"/>
</dbReference>
<name>A0A200PXA1_MACCD</name>
<dbReference type="EMBL" id="MVGT01003947">
    <property type="protein sequence ID" value="OVA02820.1"/>
    <property type="molecule type" value="Genomic_DNA"/>
</dbReference>
<reference evidence="2 3" key="1">
    <citation type="journal article" date="2017" name="Mol. Plant">
        <title>The Genome of Medicinal Plant Macleaya cordata Provides New Insights into Benzylisoquinoline Alkaloids Metabolism.</title>
        <authorList>
            <person name="Liu X."/>
            <person name="Liu Y."/>
            <person name="Huang P."/>
            <person name="Ma Y."/>
            <person name="Qing Z."/>
            <person name="Tang Q."/>
            <person name="Cao H."/>
            <person name="Cheng P."/>
            <person name="Zheng Y."/>
            <person name="Yuan Z."/>
            <person name="Zhou Y."/>
            <person name="Liu J."/>
            <person name="Tang Z."/>
            <person name="Zhuo Y."/>
            <person name="Zhang Y."/>
            <person name="Yu L."/>
            <person name="Huang J."/>
            <person name="Yang P."/>
            <person name="Peng Q."/>
            <person name="Zhang J."/>
            <person name="Jiang W."/>
            <person name="Zhang Z."/>
            <person name="Lin K."/>
            <person name="Ro D.K."/>
            <person name="Chen X."/>
            <person name="Xiong X."/>
            <person name="Shang Y."/>
            <person name="Huang S."/>
            <person name="Zeng J."/>
        </authorList>
    </citation>
    <scope>NUCLEOTIDE SEQUENCE [LARGE SCALE GENOMIC DNA]</scope>
    <source>
        <strain evidence="3">cv. BLH2017</strain>
        <tissue evidence="2">Root</tissue>
    </source>
</reference>
<dbReference type="InParanoid" id="A0A200PXA1"/>
<accession>A0A200PXA1</accession>
<protein>
    <submittedName>
        <fullName evidence="2">Uncharacterized protein</fullName>
    </submittedName>
</protein>
<dbReference type="Proteomes" id="UP000195402">
    <property type="component" value="Unassembled WGS sequence"/>
</dbReference>
<keyword evidence="3" id="KW-1185">Reference proteome</keyword>
<evidence type="ECO:0000256" key="1">
    <source>
        <dbReference type="SAM" id="MobiDB-lite"/>
    </source>
</evidence>
<dbReference type="PANTHER" id="PTHR36709">
    <property type="entry name" value="OS02G0604100 PROTEIN"/>
    <property type="match status" value="1"/>
</dbReference>
<feature type="compositionally biased region" description="Basic residues" evidence="1">
    <location>
        <begin position="36"/>
        <end position="47"/>
    </location>
</feature>
<evidence type="ECO:0000313" key="2">
    <source>
        <dbReference type="EMBL" id="OVA02820.1"/>
    </source>
</evidence>
<gene>
    <name evidence="2" type="ORF">BVC80_9095g8</name>
</gene>
<feature type="region of interest" description="Disordered" evidence="1">
    <location>
        <begin position="98"/>
        <end position="119"/>
    </location>
</feature>
<proteinExistence type="predicted"/>
<comment type="caution">
    <text evidence="2">The sequence shown here is derived from an EMBL/GenBank/DDBJ whole genome shotgun (WGS) entry which is preliminary data.</text>
</comment>
<organism evidence="2 3">
    <name type="scientific">Macleaya cordata</name>
    <name type="common">Five-seeded plume-poppy</name>
    <name type="synonym">Bocconia cordata</name>
    <dbReference type="NCBI Taxonomy" id="56857"/>
    <lineage>
        <taxon>Eukaryota</taxon>
        <taxon>Viridiplantae</taxon>
        <taxon>Streptophyta</taxon>
        <taxon>Embryophyta</taxon>
        <taxon>Tracheophyta</taxon>
        <taxon>Spermatophyta</taxon>
        <taxon>Magnoliopsida</taxon>
        <taxon>Ranunculales</taxon>
        <taxon>Papaveraceae</taxon>
        <taxon>Papaveroideae</taxon>
        <taxon>Macleaya</taxon>
    </lineage>
</organism>